<organism evidence="2 3">
    <name type="scientific">Eumeta variegata</name>
    <name type="common">Bagworm moth</name>
    <name type="synonym">Eumeta japonica</name>
    <dbReference type="NCBI Taxonomy" id="151549"/>
    <lineage>
        <taxon>Eukaryota</taxon>
        <taxon>Metazoa</taxon>
        <taxon>Ecdysozoa</taxon>
        <taxon>Arthropoda</taxon>
        <taxon>Hexapoda</taxon>
        <taxon>Insecta</taxon>
        <taxon>Pterygota</taxon>
        <taxon>Neoptera</taxon>
        <taxon>Endopterygota</taxon>
        <taxon>Lepidoptera</taxon>
        <taxon>Glossata</taxon>
        <taxon>Ditrysia</taxon>
        <taxon>Tineoidea</taxon>
        <taxon>Psychidae</taxon>
        <taxon>Oiketicinae</taxon>
        <taxon>Eumeta</taxon>
    </lineage>
</organism>
<dbReference type="AlphaFoldDB" id="A0A4C2AAB1"/>
<accession>A0A4C2AAB1</accession>
<feature type="region of interest" description="Disordered" evidence="1">
    <location>
        <begin position="48"/>
        <end position="68"/>
    </location>
</feature>
<evidence type="ECO:0000256" key="1">
    <source>
        <dbReference type="SAM" id="MobiDB-lite"/>
    </source>
</evidence>
<protein>
    <submittedName>
        <fullName evidence="2">Uncharacterized protein</fullName>
    </submittedName>
</protein>
<dbReference type="EMBL" id="BGZK01002963">
    <property type="protein sequence ID" value="GBP97586.1"/>
    <property type="molecule type" value="Genomic_DNA"/>
</dbReference>
<gene>
    <name evidence="2" type="ORF">EVAR_70341_1</name>
</gene>
<feature type="region of interest" description="Disordered" evidence="1">
    <location>
        <begin position="160"/>
        <end position="188"/>
    </location>
</feature>
<sequence>IQLRRERTEERRKVFQIADTRRRVGSAEMDTTPFARWKKALPSLTLSKSIDSDDRKPNSTQDGEYHEALPREILEIKDIGITKDNQQIKNKSKFEFKQEKSKLKETIKLHEKSESSTFSNEDKALAYRVKKEIMKRSPTKYKFVSEIMTEEIDEMRYCEQKESPNKMLSKKQISDPSAHTNQSDSIGSVIPLITISATESDDEILQTKIKKAKGKLEMTKALYEKKYETTQSPAKNHQKGHSELKLRRQSSVDSINEQKPSKTKKAEEGPKYQYSL</sequence>
<reference evidence="2 3" key="1">
    <citation type="journal article" date="2019" name="Commun. Biol.">
        <title>The bagworm genome reveals a unique fibroin gene that provides high tensile strength.</title>
        <authorList>
            <person name="Kono N."/>
            <person name="Nakamura H."/>
            <person name="Ohtoshi R."/>
            <person name="Tomita M."/>
            <person name="Numata K."/>
            <person name="Arakawa K."/>
        </authorList>
    </citation>
    <scope>NUCLEOTIDE SEQUENCE [LARGE SCALE GENOMIC DNA]</scope>
</reference>
<comment type="caution">
    <text evidence="2">The sequence shown here is derived from an EMBL/GenBank/DDBJ whole genome shotgun (WGS) entry which is preliminary data.</text>
</comment>
<evidence type="ECO:0000313" key="3">
    <source>
        <dbReference type="Proteomes" id="UP000299102"/>
    </source>
</evidence>
<feature type="non-terminal residue" evidence="2">
    <location>
        <position position="1"/>
    </location>
</feature>
<name>A0A4C2AAB1_EUMVA</name>
<feature type="compositionally biased region" description="Polar residues" evidence="1">
    <location>
        <begin position="174"/>
        <end position="186"/>
    </location>
</feature>
<dbReference type="Proteomes" id="UP000299102">
    <property type="component" value="Unassembled WGS sequence"/>
</dbReference>
<evidence type="ECO:0000313" key="2">
    <source>
        <dbReference type="EMBL" id="GBP97586.1"/>
    </source>
</evidence>
<dbReference type="STRING" id="151549.A0A4C2AAB1"/>
<dbReference type="OrthoDB" id="7476609at2759"/>
<keyword evidence="3" id="KW-1185">Reference proteome</keyword>
<proteinExistence type="predicted"/>
<feature type="compositionally biased region" description="Polar residues" evidence="1">
    <location>
        <begin position="249"/>
        <end position="258"/>
    </location>
</feature>
<feature type="region of interest" description="Disordered" evidence="1">
    <location>
        <begin position="227"/>
        <end position="276"/>
    </location>
</feature>
<feature type="compositionally biased region" description="Basic and acidic residues" evidence="1">
    <location>
        <begin position="50"/>
        <end position="68"/>
    </location>
</feature>